<reference evidence="1" key="1">
    <citation type="journal article" date="2019" name="bioRxiv">
        <title>The Genome of the Zebra Mussel, Dreissena polymorpha: A Resource for Invasive Species Research.</title>
        <authorList>
            <person name="McCartney M.A."/>
            <person name="Auch B."/>
            <person name="Kono T."/>
            <person name="Mallez S."/>
            <person name="Zhang Y."/>
            <person name="Obille A."/>
            <person name="Becker A."/>
            <person name="Abrahante J.E."/>
            <person name="Garbe J."/>
            <person name="Badalamenti J.P."/>
            <person name="Herman A."/>
            <person name="Mangelson H."/>
            <person name="Liachko I."/>
            <person name="Sullivan S."/>
            <person name="Sone E.D."/>
            <person name="Koren S."/>
            <person name="Silverstein K.A.T."/>
            <person name="Beckman K.B."/>
            <person name="Gohl D.M."/>
        </authorList>
    </citation>
    <scope>NUCLEOTIDE SEQUENCE</scope>
    <source>
        <strain evidence="1">Duluth1</strain>
        <tissue evidence="1">Whole animal</tissue>
    </source>
</reference>
<comment type="caution">
    <text evidence="1">The sequence shown here is derived from an EMBL/GenBank/DDBJ whole genome shotgun (WGS) entry which is preliminary data.</text>
</comment>
<proteinExistence type="predicted"/>
<name>A0A9D4EM73_DREPO</name>
<dbReference type="AlphaFoldDB" id="A0A9D4EM73"/>
<organism evidence="1 2">
    <name type="scientific">Dreissena polymorpha</name>
    <name type="common">Zebra mussel</name>
    <name type="synonym">Mytilus polymorpha</name>
    <dbReference type="NCBI Taxonomy" id="45954"/>
    <lineage>
        <taxon>Eukaryota</taxon>
        <taxon>Metazoa</taxon>
        <taxon>Spiralia</taxon>
        <taxon>Lophotrochozoa</taxon>
        <taxon>Mollusca</taxon>
        <taxon>Bivalvia</taxon>
        <taxon>Autobranchia</taxon>
        <taxon>Heteroconchia</taxon>
        <taxon>Euheterodonta</taxon>
        <taxon>Imparidentia</taxon>
        <taxon>Neoheterodontei</taxon>
        <taxon>Myida</taxon>
        <taxon>Dreissenoidea</taxon>
        <taxon>Dreissenidae</taxon>
        <taxon>Dreissena</taxon>
    </lineage>
</organism>
<dbReference type="EMBL" id="JAIWYP010000008">
    <property type="protein sequence ID" value="KAH3782191.1"/>
    <property type="molecule type" value="Genomic_DNA"/>
</dbReference>
<reference evidence="1" key="2">
    <citation type="submission" date="2020-11" db="EMBL/GenBank/DDBJ databases">
        <authorList>
            <person name="McCartney M.A."/>
            <person name="Auch B."/>
            <person name="Kono T."/>
            <person name="Mallez S."/>
            <person name="Becker A."/>
            <person name="Gohl D.M."/>
            <person name="Silverstein K.A.T."/>
            <person name="Koren S."/>
            <person name="Bechman K.B."/>
            <person name="Herman A."/>
            <person name="Abrahante J.E."/>
            <person name="Garbe J."/>
        </authorList>
    </citation>
    <scope>NUCLEOTIDE SEQUENCE</scope>
    <source>
        <strain evidence="1">Duluth1</strain>
        <tissue evidence="1">Whole animal</tissue>
    </source>
</reference>
<gene>
    <name evidence="1" type="ORF">DPMN_160103</name>
</gene>
<protein>
    <submittedName>
        <fullName evidence="1">Uncharacterized protein</fullName>
    </submittedName>
</protein>
<dbReference type="Proteomes" id="UP000828390">
    <property type="component" value="Unassembled WGS sequence"/>
</dbReference>
<evidence type="ECO:0000313" key="2">
    <source>
        <dbReference type="Proteomes" id="UP000828390"/>
    </source>
</evidence>
<evidence type="ECO:0000313" key="1">
    <source>
        <dbReference type="EMBL" id="KAH3782191.1"/>
    </source>
</evidence>
<keyword evidence="2" id="KW-1185">Reference proteome</keyword>
<sequence length="59" mass="6537">MTEAKVSEELMRLNRFIALAGFKKGGSLDNAVQSKDHLRIADSYFQKMHAPGTVRSNLG</sequence>
<accession>A0A9D4EM73</accession>